<keyword evidence="4" id="KW-1185">Reference proteome</keyword>
<evidence type="ECO:0000256" key="2">
    <source>
        <dbReference type="SAM" id="MobiDB-lite"/>
    </source>
</evidence>
<protein>
    <submittedName>
        <fullName evidence="3">Uncharacterized protein</fullName>
    </submittedName>
</protein>
<dbReference type="EMBL" id="CAJFCW020000006">
    <property type="protein sequence ID" value="CAG9123703.1"/>
    <property type="molecule type" value="Genomic_DNA"/>
</dbReference>
<feature type="region of interest" description="Disordered" evidence="2">
    <location>
        <begin position="113"/>
        <end position="134"/>
    </location>
</feature>
<reference evidence="3" key="1">
    <citation type="submission" date="2020-09" db="EMBL/GenBank/DDBJ databases">
        <authorList>
            <person name="Kikuchi T."/>
        </authorList>
    </citation>
    <scope>NUCLEOTIDE SEQUENCE</scope>
    <source>
        <strain evidence="3">SH1</strain>
    </source>
</reference>
<feature type="compositionally biased region" description="Acidic residues" evidence="2">
    <location>
        <begin position="123"/>
        <end position="134"/>
    </location>
</feature>
<feature type="coiled-coil region" evidence="1">
    <location>
        <begin position="134"/>
        <end position="168"/>
    </location>
</feature>
<gene>
    <name evidence="3" type="ORF">BOKJ2_LOCUS12369</name>
</gene>
<evidence type="ECO:0000313" key="4">
    <source>
        <dbReference type="Proteomes" id="UP000614601"/>
    </source>
</evidence>
<proteinExistence type="predicted"/>
<feature type="region of interest" description="Disordered" evidence="2">
    <location>
        <begin position="57"/>
        <end position="78"/>
    </location>
</feature>
<sequence length="277" mass="31023">MSSYCGLQGSYVAAGNGRMMPKSTYVQPQASTRSFEDVEDDEITDTIEQPIKVNVGGDVAHEKTKKPKTASKPSKVFAKPAQPVLKPVQPVFKPAQCNNGFVYSLYADQGLGDRNAFEQPPSDAEDEGTVTPVNDEDNWERQRLEEEADQALKNYEDIKKRLIELELKGRSSTKKVGFRSEREVESQSSVKVEPVQYHVEQKPSVRQDYGDAESMYIGIPNTMYAAKKQPSKDYHYEPATAASAPSVEPLTSTELESNHDAFSHYHLPSLRDVYYCE</sequence>
<dbReference type="Proteomes" id="UP000614601">
    <property type="component" value="Unassembled WGS sequence"/>
</dbReference>
<keyword evidence="1" id="KW-0175">Coiled coil</keyword>
<dbReference type="OrthoDB" id="10600373at2759"/>
<accession>A0A811LJP2</accession>
<evidence type="ECO:0000256" key="1">
    <source>
        <dbReference type="SAM" id="Coils"/>
    </source>
</evidence>
<evidence type="ECO:0000313" key="3">
    <source>
        <dbReference type="EMBL" id="CAD5227830.1"/>
    </source>
</evidence>
<dbReference type="Proteomes" id="UP000783686">
    <property type="component" value="Unassembled WGS sequence"/>
</dbReference>
<name>A0A811LJP2_9BILA</name>
<dbReference type="AlphaFoldDB" id="A0A811LJP2"/>
<dbReference type="EMBL" id="CAJFDH010000006">
    <property type="protein sequence ID" value="CAD5227830.1"/>
    <property type="molecule type" value="Genomic_DNA"/>
</dbReference>
<comment type="caution">
    <text evidence="3">The sequence shown here is derived from an EMBL/GenBank/DDBJ whole genome shotgun (WGS) entry which is preliminary data.</text>
</comment>
<organism evidence="3 4">
    <name type="scientific">Bursaphelenchus okinawaensis</name>
    <dbReference type="NCBI Taxonomy" id="465554"/>
    <lineage>
        <taxon>Eukaryota</taxon>
        <taxon>Metazoa</taxon>
        <taxon>Ecdysozoa</taxon>
        <taxon>Nematoda</taxon>
        <taxon>Chromadorea</taxon>
        <taxon>Rhabditida</taxon>
        <taxon>Tylenchina</taxon>
        <taxon>Tylenchomorpha</taxon>
        <taxon>Aphelenchoidea</taxon>
        <taxon>Aphelenchoididae</taxon>
        <taxon>Bursaphelenchus</taxon>
    </lineage>
</organism>